<evidence type="ECO:0000313" key="1">
    <source>
        <dbReference type="EMBL" id="UCR90944.1"/>
    </source>
</evidence>
<keyword evidence="2" id="KW-1185">Reference proteome</keyword>
<protein>
    <submittedName>
        <fullName evidence="1">Tail fiber protein</fullName>
    </submittedName>
</protein>
<organism evidence="1 2">
    <name type="scientific">Ralstonia phage RpY2</name>
    <dbReference type="NCBI Taxonomy" id="2880950"/>
    <lineage>
        <taxon>Viruses</taxon>
        <taxon>Duplodnaviria</taxon>
        <taxon>Heunggongvirae</taxon>
        <taxon>Uroviricota</taxon>
        <taxon>Caudoviricetes</taxon>
        <taxon>Autographivirales</taxon>
        <taxon>Autotranscriptaviridae</taxon>
        <taxon>Serkorvirus</taxon>
        <taxon>Serkorvirus RpY2</taxon>
    </lineage>
</organism>
<accession>A0AC61TPB2</accession>
<dbReference type="EMBL" id="OK318991">
    <property type="protein sequence ID" value="UCR90944.1"/>
    <property type="molecule type" value="Genomic_DNA"/>
</dbReference>
<sequence length="711" mass="77576">MAAPTTVKVYPLNNVVKDFPIDFDYLAREFVVVTLLGNDRRELVQNSEYTFLSATQIRTTATWGPAQGYDNIEVRRVTSAENRLVTFNDASILRAADLNLAELQTVHIAQEARDLVSDALGTNDDGNLDARNRRIVNLGNPVDPQDAMTKDYYDSRLGEAKTWRDETLTARDAAFTARDTTLGYRDTTLTYKNAAEAARDAGFAARDVALAARDTTLGYRDTANQHRIDAQAARDLALQYRNEAEGFKNTASDKAAIVLTIEATANSAKAEAQAATAATTGLMDNDLQLFVNGTQRRDIKVKAGKHDAQGVQRAGVRFTDVDTIAVERYNQTTGVIIDTPVKIDQATGDVVLASKKIKGVTTPTANDEAANKSYADTKLPFVGGTLTGSLFVSGASDNAGAFRVTADLGGAWVDWNASRKYPLQIDCPASSAAYGGIRWTRWGARHIAAIDAFDNTGGAPVIVMHLGDQNNAWSFYKDNIYRGYSGGYVWGSWNFNPASKANADWITDVGIEGNDIRRPYVRRSSDGYIVRIPRNFSGNALEVGWDNGLRWYVDGIHMGAMVSDTNWRGAFHNDAGRIGRGGDWSIGNGYFDVVIDGVSYGVPFNPSDARRKENIVPSTEDAIEKVKQIKFYSFNFKADGLMDSKKVHQTGFIAQQLQGVDPALVIGDDNPDMTLSPDVNSLLSLALKSIQQLDAKIAVLEETILALKGNP</sequence>
<proteinExistence type="predicted"/>
<reference evidence="1 2" key="1">
    <citation type="journal article" date="2021" name="Curr. Microbiol.">
        <title>Complete Genome Sequence of a Novel Bacteriophage RpY1 Infecting Ralstonia solanacearum Strains.</title>
        <authorList>
            <person name="Lee S.Y."/>
            <person name="Thapa Magar R."/>
            <person name="Kim H.J."/>
            <person name="Choi K."/>
            <person name="Lee S.W."/>
        </authorList>
    </citation>
    <scope>NUCLEOTIDE SEQUENCE [LARGE SCALE GENOMIC DNA]</scope>
</reference>
<dbReference type="Proteomes" id="UP000827525">
    <property type="component" value="Segment"/>
</dbReference>
<evidence type="ECO:0000313" key="2">
    <source>
        <dbReference type="Proteomes" id="UP000827525"/>
    </source>
</evidence>
<name>A0AC61TPB2_9CAUD</name>